<dbReference type="EMBL" id="CP011309">
    <property type="protein sequence ID" value="AKF26985.1"/>
    <property type="molecule type" value="Genomic_DNA"/>
</dbReference>
<sequence>MLTRLRVKGAPLADVRVVEFDEDRLPVILVDVKDTMTVFRLTVKNVLVLQKLLLRKALWDFGIKGISEDEINIMTVIDPQLHRAGSYKAKRYTTFAKISNGLLDPGVRPEGQLVCISVDVKGESFFGHIRRVRRNIVRHRRLKQMRCTGLGGPQIKKEPAADA</sequence>
<protein>
    <submittedName>
        <fullName evidence="1">Uncharacterized protein</fullName>
    </submittedName>
</protein>
<dbReference type="HOGENOM" id="CLU_1624349_0_0_11"/>
<dbReference type="Proteomes" id="UP000034037">
    <property type="component" value="Chromosome"/>
</dbReference>
<evidence type="ECO:0000313" key="2">
    <source>
        <dbReference type="Proteomes" id="UP000034037"/>
    </source>
</evidence>
<name>A0A0F6Z4Z9_9CORY</name>
<dbReference type="PATRIC" id="fig|92706.3.peg.1069"/>
<accession>A0A0F6Z4Z9</accession>
<organism evidence="1 2">
    <name type="scientific">[Brevibacterium] flavum</name>
    <dbReference type="NCBI Taxonomy" id="92706"/>
    <lineage>
        <taxon>Bacteria</taxon>
        <taxon>Bacillati</taxon>
        <taxon>Actinomycetota</taxon>
        <taxon>Actinomycetes</taxon>
        <taxon>Mycobacteriales</taxon>
        <taxon>Corynebacteriaceae</taxon>
        <taxon>Corynebacterium</taxon>
    </lineage>
</organism>
<gene>
    <name evidence="1" type="ORF">YH66_05150</name>
</gene>
<keyword evidence="2" id="KW-1185">Reference proteome</keyword>
<proteinExistence type="predicted"/>
<evidence type="ECO:0000313" key="1">
    <source>
        <dbReference type="EMBL" id="AKF26985.1"/>
    </source>
</evidence>
<reference evidence="1 2" key="1">
    <citation type="submission" date="2015-04" db="EMBL/GenBank/DDBJ databases">
        <title>Complete Genome Sequence of Brevibacterium flavum ATCC 15168.</title>
        <authorList>
            <person name="Ahn J."/>
            <person name="Park G."/>
            <person name="Jeon W."/>
            <person name="Jang Y."/>
            <person name="Jang M."/>
            <person name="Lee H."/>
            <person name="Lee H."/>
        </authorList>
    </citation>
    <scope>NUCLEOTIDE SEQUENCE [LARGE SCALE GENOMIC DNA]</scope>
    <source>
        <strain evidence="1 2">ATCC 15168</strain>
    </source>
</reference>
<dbReference type="AlphaFoldDB" id="A0A0F6Z4Z9"/>